<dbReference type="Gene3D" id="1.10.10.60">
    <property type="entry name" value="Homeodomain-like"/>
    <property type="match status" value="1"/>
</dbReference>
<dbReference type="GO" id="GO:0000981">
    <property type="term" value="F:DNA-binding transcription factor activity, RNA polymerase II-specific"/>
    <property type="evidence" value="ECO:0007669"/>
    <property type="project" value="InterPro"/>
</dbReference>
<gene>
    <name evidence="15" type="ORF">CLF_106153</name>
</gene>
<dbReference type="PANTHER" id="PTHR24208:SF166">
    <property type="entry name" value="LIM HOMEOBOX TRANSCRIPTION FACTOR 1 ALPHA, ISOFORM B"/>
    <property type="match status" value="1"/>
</dbReference>
<dbReference type="SMART" id="SM00132">
    <property type="entry name" value="LIM"/>
    <property type="match status" value="2"/>
</dbReference>
<evidence type="ECO:0000256" key="4">
    <source>
        <dbReference type="ARBA" id="ARBA00022833"/>
    </source>
</evidence>
<dbReference type="PANTHER" id="PTHR24208">
    <property type="entry name" value="LIM/HOMEOBOX PROTEIN LHX"/>
    <property type="match status" value="1"/>
</dbReference>
<keyword evidence="4 10" id="KW-0862">Zinc</keyword>
<organism evidence="15 16">
    <name type="scientific">Clonorchis sinensis</name>
    <name type="common">Chinese liver fluke</name>
    <dbReference type="NCBI Taxonomy" id="79923"/>
    <lineage>
        <taxon>Eukaryota</taxon>
        <taxon>Metazoa</taxon>
        <taxon>Spiralia</taxon>
        <taxon>Lophotrochozoa</taxon>
        <taxon>Platyhelminthes</taxon>
        <taxon>Trematoda</taxon>
        <taxon>Digenea</taxon>
        <taxon>Opisthorchiida</taxon>
        <taxon>Opisthorchiata</taxon>
        <taxon>Opisthorchiidae</taxon>
        <taxon>Clonorchis</taxon>
    </lineage>
</organism>
<evidence type="ECO:0000256" key="3">
    <source>
        <dbReference type="ARBA" id="ARBA00022737"/>
    </source>
</evidence>
<dbReference type="GO" id="GO:0046872">
    <property type="term" value="F:metal ion binding"/>
    <property type="evidence" value="ECO:0007669"/>
    <property type="project" value="UniProtKB-KW"/>
</dbReference>
<feature type="domain" description="Homeobox" evidence="14">
    <location>
        <begin position="318"/>
        <end position="378"/>
    </location>
</feature>
<dbReference type="Gene3D" id="2.10.110.10">
    <property type="entry name" value="Cysteine Rich Protein"/>
    <property type="match status" value="2"/>
</dbReference>
<evidence type="ECO:0000256" key="8">
    <source>
        <dbReference type="ARBA" id="ARBA00023242"/>
    </source>
</evidence>
<dbReference type="PROSITE" id="PS50071">
    <property type="entry name" value="HOMEOBOX_2"/>
    <property type="match status" value="1"/>
</dbReference>
<dbReference type="PROSITE" id="PS00478">
    <property type="entry name" value="LIM_DOMAIN_1"/>
    <property type="match status" value="1"/>
</dbReference>
<evidence type="ECO:0000256" key="2">
    <source>
        <dbReference type="ARBA" id="ARBA00022723"/>
    </source>
</evidence>
<accession>H2KRE9</accession>
<keyword evidence="16" id="KW-1185">Reference proteome</keyword>
<keyword evidence="2 10" id="KW-0479">Metal-binding</keyword>
<dbReference type="Pfam" id="PF00046">
    <property type="entry name" value="Homeodomain"/>
    <property type="match status" value="1"/>
</dbReference>
<feature type="region of interest" description="Disordered" evidence="12">
    <location>
        <begin position="41"/>
        <end position="69"/>
    </location>
</feature>
<sequence>MQLVRKYTVVSGLFTRDIGRADVNPYIPDLLRTHPGSGFIGDNLNSYRRQPQPDPTLSPRCSPSPSPHVADSNAFLSTARHVPVESILNPSTAKAQDPESRTHPFPPTPPAPPVCIRCRDPIMDHYLFRIRGQAWHEACAVCSVCNVKLSDVCFVHEGQLLCRKDYDRLHATRCITCRQPMRSHELFMRAHLPPSSSASTAEAPRPPLLFHVSCFTCFICLQPLVVGDPYTIDPVSFRPICRADFLAADRTRQHSGASAQQQPPLSPYQSQTSTEPNPLRRPRETITDVATPSFSHASEPTDVQWKSERLQTSTHVGGTSKRMRTSLTDDQRLHMQRVYESNPRPSKEAREKLANELGVPLRVVQVWFQNQRARDRRASVQNWSNDMTAESDWRHASLSQTSPGQSPPRCSVEPGQGLASSELRPSELGMENSTLFGKRRLDIRSTCPNQRSFWC</sequence>
<dbReference type="PROSITE" id="PS50023">
    <property type="entry name" value="LIM_DOMAIN_2"/>
    <property type="match status" value="1"/>
</dbReference>
<feature type="DNA-binding region" description="Homeobox" evidence="9">
    <location>
        <begin position="320"/>
        <end position="379"/>
    </location>
</feature>
<dbReference type="CDD" id="cd00086">
    <property type="entry name" value="homeodomain"/>
    <property type="match status" value="1"/>
</dbReference>
<reference key="2">
    <citation type="submission" date="2011-10" db="EMBL/GenBank/DDBJ databases">
        <title>The genome and transcriptome sequence of Clonorchis sinensis provide insights into the carcinogenic liver fluke.</title>
        <authorList>
            <person name="Wang X."/>
            <person name="Huang Y."/>
            <person name="Chen W."/>
            <person name="Liu H."/>
            <person name="Guo L."/>
            <person name="Chen Y."/>
            <person name="Luo F."/>
            <person name="Zhou W."/>
            <person name="Sun J."/>
            <person name="Mao Q."/>
            <person name="Liang P."/>
            <person name="Zhou C."/>
            <person name="Tian Y."/>
            <person name="Men J."/>
            <person name="Lv X."/>
            <person name="Huang L."/>
            <person name="Zhou J."/>
            <person name="Hu Y."/>
            <person name="Li R."/>
            <person name="Zhang F."/>
            <person name="Lei H."/>
            <person name="Li X."/>
            <person name="Hu X."/>
            <person name="Liang C."/>
            <person name="Xu J."/>
            <person name="Wu Z."/>
            <person name="Yu X."/>
        </authorList>
    </citation>
    <scope>NUCLEOTIDE SEQUENCE</scope>
    <source>
        <strain>Henan</strain>
    </source>
</reference>
<feature type="compositionally biased region" description="Pro residues" evidence="12">
    <location>
        <begin position="52"/>
        <end position="66"/>
    </location>
</feature>
<evidence type="ECO:0000259" key="14">
    <source>
        <dbReference type="PROSITE" id="PS50071"/>
    </source>
</evidence>
<protein>
    <submittedName>
        <fullName evidence="15">LIM/homeobox protein Lhx5</fullName>
    </submittedName>
</protein>
<dbReference type="Pfam" id="PF00412">
    <property type="entry name" value="LIM"/>
    <property type="match status" value="2"/>
</dbReference>
<evidence type="ECO:0000256" key="6">
    <source>
        <dbReference type="ARBA" id="ARBA00023125"/>
    </source>
</evidence>
<dbReference type="AlphaFoldDB" id="H2KRE9"/>
<feature type="compositionally biased region" description="Polar residues" evidence="12">
    <location>
        <begin position="288"/>
        <end position="298"/>
    </location>
</feature>
<evidence type="ECO:0000259" key="13">
    <source>
        <dbReference type="PROSITE" id="PS50023"/>
    </source>
</evidence>
<evidence type="ECO:0000256" key="9">
    <source>
        <dbReference type="PROSITE-ProRule" id="PRU00108"/>
    </source>
</evidence>
<evidence type="ECO:0000256" key="7">
    <source>
        <dbReference type="ARBA" id="ARBA00023155"/>
    </source>
</evidence>
<evidence type="ECO:0000313" key="15">
    <source>
        <dbReference type="EMBL" id="GAA31344.2"/>
    </source>
</evidence>
<keyword evidence="7 9" id="KW-0371">Homeobox</keyword>
<evidence type="ECO:0000256" key="5">
    <source>
        <dbReference type="ARBA" id="ARBA00023038"/>
    </source>
</evidence>
<dbReference type="SUPFAM" id="SSF46689">
    <property type="entry name" value="Homeodomain-like"/>
    <property type="match status" value="1"/>
</dbReference>
<keyword evidence="6 9" id="KW-0238">DNA-binding</keyword>
<dbReference type="Proteomes" id="UP000008909">
    <property type="component" value="Unassembled WGS sequence"/>
</dbReference>
<dbReference type="InterPro" id="IPR001781">
    <property type="entry name" value="Znf_LIM"/>
</dbReference>
<dbReference type="InterPro" id="IPR017970">
    <property type="entry name" value="Homeobox_CS"/>
</dbReference>
<proteinExistence type="predicted"/>
<dbReference type="InterPro" id="IPR009057">
    <property type="entry name" value="Homeodomain-like_sf"/>
</dbReference>
<evidence type="ECO:0000256" key="10">
    <source>
        <dbReference type="PROSITE-ProRule" id="PRU00125"/>
    </source>
</evidence>
<dbReference type="EMBL" id="DF143155">
    <property type="protein sequence ID" value="GAA31344.2"/>
    <property type="molecule type" value="Genomic_DNA"/>
</dbReference>
<dbReference type="SMART" id="SM00389">
    <property type="entry name" value="HOX"/>
    <property type="match status" value="1"/>
</dbReference>
<evidence type="ECO:0000256" key="12">
    <source>
        <dbReference type="SAM" id="MobiDB-lite"/>
    </source>
</evidence>
<feature type="domain" description="LIM zinc-binding" evidence="13">
    <location>
        <begin position="113"/>
        <end position="172"/>
    </location>
</feature>
<evidence type="ECO:0000313" key="16">
    <source>
        <dbReference type="Proteomes" id="UP000008909"/>
    </source>
</evidence>
<comment type="subcellular location">
    <subcellularLocation>
        <location evidence="1 9 11">Nucleus</location>
    </subcellularLocation>
</comment>
<feature type="region of interest" description="Disordered" evidence="12">
    <location>
        <begin position="388"/>
        <end position="421"/>
    </location>
</feature>
<dbReference type="SUPFAM" id="SSF57716">
    <property type="entry name" value="Glucocorticoid receptor-like (DNA-binding domain)"/>
    <property type="match status" value="2"/>
</dbReference>
<dbReference type="PROSITE" id="PS00027">
    <property type="entry name" value="HOMEOBOX_1"/>
    <property type="match status" value="1"/>
</dbReference>
<evidence type="ECO:0000256" key="11">
    <source>
        <dbReference type="RuleBase" id="RU000682"/>
    </source>
</evidence>
<dbReference type="InterPro" id="IPR050453">
    <property type="entry name" value="LIM_Homeobox_TF"/>
</dbReference>
<dbReference type="GO" id="GO:0000977">
    <property type="term" value="F:RNA polymerase II transcription regulatory region sequence-specific DNA binding"/>
    <property type="evidence" value="ECO:0007669"/>
    <property type="project" value="TreeGrafter"/>
</dbReference>
<dbReference type="GO" id="GO:0030182">
    <property type="term" value="P:neuron differentiation"/>
    <property type="evidence" value="ECO:0007669"/>
    <property type="project" value="TreeGrafter"/>
</dbReference>
<name>H2KRE9_CLOSI</name>
<feature type="region of interest" description="Disordered" evidence="12">
    <location>
        <begin position="252"/>
        <end position="350"/>
    </location>
</feature>
<dbReference type="GO" id="GO:0005634">
    <property type="term" value="C:nucleus"/>
    <property type="evidence" value="ECO:0007669"/>
    <property type="project" value="UniProtKB-SubCell"/>
</dbReference>
<keyword evidence="8 9" id="KW-0539">Nucleus</keyword>
<dbReference type="InterPro" id="IPR001356">
    <property type="entry name" value="HD"/>
</dbReference>
<reference evidence="15" key="1">
    <citation type="journal article" date="2011" name="Genome Biol.">
        <title>The draft genome of the carcinogenic human liver fluke Clonorchis sinensis.</title>
        <authorList>
            <person name="Wang X."/>
            <person name="Chen W."/>
            <person name="Huang Y."/>
            <person name="Sun J."/>
            <person name="Men J."/>
            <person name="Liu H."/>
            <person name="Luo F."/>
            <person name="Guo L."/>
            <person name="Lv X."/>
            <person name="Deng C."/>
            <person name="Zhou C."/>
            <person name="Fan Y."/>
            <person name="Li X."/>
            <person name="Huang L."/>
            <person name="Hu Y."/>
            <person name="Liang C."/>
            <person name="Hu X."/>
            <person name="Xu J."/>
            <person name="Yu X."/>
        </authorList>
    </citation>
    <scope>NUCLEOTIDE SEQUENCE [LARGE SCALE GENOMIC DNA]</scope>
    <source>
        <strain evidence="15">Henan</strain>
    </source>
</reference>
<feature type="compositionally biased region" description="Low complexity" evidence="12">
    <location>
        <begin position="255"/>
        <end position="273"/>
    </location>
</feature>
<keyword evidence="5 10" id="KW-0440">LIM domain</keyword>
<keyword evidence="3" id="KW-0677">Repeat</keyword>
<evidence type="ECO:0000256" key="1">
    <source>
        <dbReference type="ARBA" id="ARBA00004123"/>
    </source>
</evidence>